<comment type="catalytic activity">
    <reaction evidence="8">
        <text>an all-trans-polyprenyl diphosphate + 1,4-dihydroxy-2-naphthoate + H(+) = a 2-demethylmenaquinol + CO2 + diphosphate</text>
        <dbReference type="Rhea" id="RHEA:26478"/>
        <dbReference type="Rhea" id="RHEA-COMP:9563"/>
        <dbReference type="Rhea" id="RHEA-COMP:9564"/>
        <dbReference type="ChEBI" id="CHEBI:11173"/>
        <dbReference type="ChEBI" id="CHEBI:15378"/>
        <dbReference type="ChEBI" id="CHEBI:16526"/>
        <dbReference type="ChEBI" id="CHEBI:33019"/>
        <dbReference type="ChEBI" id="CHEBI:55437"/>
        <dbReference type="ChEBI" id="CHEBI:58914"/>
        <dbReference type="EC" id="2.5.1.74"/>
    </reaction>
</comment>
<proteinExistence type="inferred from homology"/>
<protein>
    <recommendedName>
        <fullName evidence="8 9">1,4-dihydroxy-2-naphthoate octaprenyltransferase</fullName>
        <shortName evidence="8">DHNA-octaprenyltransferase</shortName>
        <ecNumber evidence="8 9">2.5.1.74</ecNumber>
    </recommendedName>
</protein>
<comment type="caution">
    <text evidence="10">The sequence shown here is derived from an EMBL/GenBank/DDBJ whole genome shotgun (WGS) entry which is preliminary data.</text>
</comment>
<evidence type="ECO:0000256" key="3">
    <source>
        <dbReference type="ARBA" id="ARBA00022475"/>
    </source>
</evidence>
<feature type="transmembrane region" description="Helical" evidence="8">
    <location>
        <begin position="153"/>
        <end position="171"/>
    </location>
</feature>
<evidence type="ECO:0000313" key="10">
    <source>
        <dbReference type="EMBL" id="MCG5031200.1"/>
    </source>
</evidence>
<dbReference type="InterPro" id="IPR004657">
    <property type="entry name" value="MenA"/>
</dbReference>
<evidence type="ECO:0000256" key="2">
    <source>
        <dbReference type="ARBA" id="ARBA00022428"/>
    </source>
</evidence>
<accession>A0ABS9MSI9</accession>
<feature type="transmembrane region" description="Helical" evidence="8">
    <location>
        <begin position="225"/>
        <end position="244"/>
    </location>
</feature>
<keyword evidence="4 8" id="KW-0808">Transferase</keyword>
<dbReference type="RefSeq" id="WP_237978893.1">
    <property type="nucleotide sequence ID" value="NZ_JAKNCT010000007.1"/>
</dbReference>
<evidence type="ECO:0000313" key="11">
    <source>
        <dbReference type="Proteomes" id="UP001297600"/>
    </source>
</evidence>
<dbReference type="InterPro" id="IPR000537">
    <property type="entry name" value="UbiA_prenyltransferase"/>
</dbReference>
<dbReference type="EC" id="2.5.1.74" evidence="8 9"/>
<comment type="subcellular location">
    <subcellularLocation>
        <location evidence="8">Cell membrane</location>
        <topology evidence="8">Multi-pass membrane protein</topology>
    </subcellularLocation>
    <subcellularLocation>
        <location evidence="1">Membrane</location>
        <topology evidence="1">Multi-pass membrane protein</topology>
    </subcellularLocation>
</comment>
<keyword evidence="5 8" id="KW-0812">Transmembrane</keyword>
<feature type="transmembrane region" description="Helical" evidence="8">
    <location>
        <begin position="123"/>
        <end position="141"/>
    </location>
</feature>
<comment type="function">
    <text evidence="8">Conversion of 1,4-dihydroxy-2-naphthoate (DHNA) to demethylmenaquinone (DMK).</text>
</comment>
<gene>
    <name evidence="8 10" type="primary">menA</name>
    <name evidence="10" type="ORF">MAF45_07055</name>
</gene>
<evidence type="ECO:0000256" key="5">
    <source>
        <dbReference type="ARBA" id="ARBA00022692"/>
    </source>
</evidence>
<dbReference type="InterPro" id="IPR026046">
    <property type="entry name" value="UBIAD1"/>
</dbReference>
<organism evidence="10 11">
    <name type="scientific">Mesosutterella porci</name>
    <dbReference type="NCBI Taxonomy" id="2915351"/>
    <lineage>
        <taxon>Bacteria</taxon>
        <taxon>Pseudomonadati</taxon>
        <taxon>Pseudomonadota</taxon>
        <taxon>Betaproteobacteria</taxon>
        <taxon>Burkholderiales</taxon>
        <taxon>Sutterellaceae</taxon>
        <taxon>Mesosutterella</taxon>
    </lineage>
</organism>
<feature type="transmembrane region" description="Helical" evidence="8">
    <location>
        <begin position="21"/>
        <end position="40"/>
    </location>
</feature>
<evidence type="ECO:0000256" key="6">
    <source>
        <dbReference type="ARBA" id="ARBA00022989"/>
    </source>
</evidence>
<comment type="similarity">
    <text evidence="8">Belongs to the MenA family. Type 1 subfamily.</text>
</comment>
<comment type="pathway">
    <text evidence="8">Quinol/quinone metabolism; menaquinone biosynthesis; menaquinol from 1,4-dihydroxy-2-naphthoate: step 1/2.</text>
</comment>
<evidence type="ECO:0000256" key="4">
    <source>
        <dbReference type="ARBA" id="ARBA00022679"/>
    </source>
</evidence>
<dbReference type="PIRSF" id="PIRSF005355">
    <property type="entry name" value="UBIAD1"/>
    <property type="match status" value="1"/>
</dbReference>
<dbReference type="PANTHER" id="PTHR13929:SF0">
    <property type="entry name" value="UBIA PRENYLTRANSFERASE DOMAIN-CONTAINING PROTEIN 1"/>
    <property type="match status" value="1"/>
</dbReference>
<evidence type="ECO:0000256" key="9">
    <source>
        <dbReference type="NCBIfam" id="TIGR00751"/>
    </source>
</evidence>
<dbReference type="Pfam" id="PF01040">
    <property type="entry name" value="UbiA"/>
    <property type="match status" value="1"/>
</dbReference>
<dbReference type="EMBL" id="JAKNCT010000007">
    <property type="protein sequence ID" value="MCG5031200.1"/>
    <property type="molecule type" value="Genomic_DNA"/>
</dbReference>
<name>A0ABS9MSI9_9BURK</name>
<dbReference type="CDD" id="cd13962">
    <property type="entry name" value="PT_UbiA_UBIAD1"/>
    <property type="match status" value="1"/>
</dbReference>
<dbReference type="PANTHER" id="PTHR13929">
    <property type="entry name" value="1,4-DIHYDROXY-2-NAPHTHOATE OCTAPRENYLTRANSFERASE"/>
    <property type="match status" value="1"/>
</dbReference>
<keyword evidence="3 8" id="KW-1003">Cell membrane</keyword>
<dbReference type="NCBIfam" id="TIGR00751">
    <property type="entry name" value="menA"/>
    <property type="match status" value="1"/>
</dbReference>
<keyword evidence="7 8" id="KW-0472">Membrane</keyword>
<keyword evidence="11" id="KW-1185">Reference proteome</keyword>
<keyword evidence="2 8" id="KW-0474">Menaquinone biosynthesis</keyword>
<evidence type="ECO:0000256" key="7">
    <source>
        <dbReference type="ARBA" id="ARBA00023136"/>
    </source>
</evidence>
<feature type="transmembrane region" description="Helical" evidence="8">
    <location>
        <begin position="177"/>
        <end position="196"/>
    </location>
</feature>
<feature type="transmembrane region" description="Helical" evidence="8">
    <location>
        <begin position="46"/>
        <end position="65"/>
    </location>
</feature>
<dbReference type="HAMAP" id="MF_01937">
    <property type="entry name" value="MenA_1"/>
    <property type="match status" value="1"/>
</dbReference>
<evidence type="ECO:0000256" key="8">
    <source>
        <dbReference type="HAMAP-Rule" id="MF_01937"/>
    </source>
</evidence>
<keyword evidence="6 8" id="KW-1133">Transmembrane helix</keyword>
<dbReference type="Proteomes" id="UP001297600">
    <property type="component" value="Unassembled WGS sequence"/>
</dbReference>
<evidence type="ECO:0000256" key="1">
    <source>
        <dbReference type="ARBA" id="ARBA00004141"/>
    </source>
</evidence>
<reference evidence="10 11" key="1">
    <citation type="submission" date="2022-02" db="EMBL/GenBank/DDBJ databases">
        <title>Mesosutterella porci, a novel member of the family Sutterellaceae from pig feces.</title>
        <authorList>
            <person name="Wylensek D."/>
            <person name="Clavel T."/>
        </authorList>
    </citation>
    <scope>NUCLEOTIDE SEQUENCE [LARGE SCALE GENOMIC DNA]</scope>
    <source>
        <strain evidence="11">oilRF-744-wt-GAM-9</strain>
    </source>
</reference>
<sequence>MPANEIKKGSLQAWLAAIRPKTFGIALAPVLVGITASLSVEHTGNLPLALLTILVAVGIQALTNMENDVGYTKRKAERSNRKGFPRATSEGWLSIRQVDVAIRILSTVLILVSVSLVTIGGWIIVLMGVCSVAAAYLYMGGRKPIAYSPWGEFTVFIFFGMVAVNGTYYLQSGTFSFISLALGAACGAIAAGVLAVNNWRDMRHDASVGRRTLAVVLGEKKFPRLYLCLLLAPFALVLATVSVWPEHAAYLLSLIPIYQIKKLYGDFLNKEGYELNDTMLGTIKLEIRFAFLLSLGALLDTLIHCL</sequence>